<name>A0A0N5AR76_9BILA</name>
<sequence>MFLEAEQKAKCLTGVKGGQLRQAATSTDESRPSAAVAATAAAATATATAAATAAPLYGRSFRRFESTDRSAEREASDPLTVRCSAQKPKEAVKQ</sequence>
<feature type="compositionally biased region" description="Basic and acidic residues" evidence="1">
    <location>
        <begin position="64"/>
        <end position="76"/>
    </location>
</feature>
<protein>
    <submittedName>
        <fullName evidence="3">Uncharacterized protein</fullName>
    </submittedName>
</protein>
<reference evidence="3" key="1">
    <citation type="submission" date="2017-02" db="UniProtKB">
        <authorList>
            <consortium name="WormBaseParasite"/>
        </authorList>
    </citation>
    <scope>IDENTIFICATION</scope>
</reference>
<proteinExistence type="predicted"/>
<dbReference type="Proteomes" id="UP000046393">
    <property type="component" value="Unplaced"/>
</dbReference>
<organism evidence="2 3">
    <name type="scientific">Syphacia muris</name>
    <dbReference type="NCBI Taxonomy" id="451379"/>
    <lineage>
        <taxon>Eukaryota</taxon>
        <taxon>Metazoa</taxon>
        <taxon>Ecdysozoa</taxon>
        <taxon>Nematoda</taxon>
        <taxon>Chromadorea</taxon>
        <taxon>Rhabditida</taxon>
        <taxon>Spirurina</taxon>
        <taxon>Oxyuridomorpha</taxon>
        <taxon>Oxyuroidea</taxon>
        <taxon>Oxyuridae</taxon>
        <taxon>Syphacia</taxon>
    </lineage>
</organism>
<dbReference type="WBParaSite" id="SMUV_0000721201-mRNA-1">
    <property type="protein sequence ID" value="SMUV_0000721201-mRNA-1"/>
    <property type="gene ID" value="SMUV_0000721201"/>
</dbReference>
<evidence type="ECO:0000256" key="1">
    <source>
        <dbReference type="SAM" id="MobiDB-lite"/>
    </source>
</evidence>
<feature type="region of interest" description="Disordered" evidence="1">
    <location>
        <begin position="64"/>
        <end position="94"/>
    </location>
</feature>
<evidence type="ECO:0000313" key="3">
    <source>
        <dbReference type="WBParaSite" id="SMUV_0000721201-mRNA-1"/>
    </source>
</evidence>
<accession>A0A0N5AR76</accession>
<keyword evidence="2" id="KW-1185">Reference proteome</keyword>
<dbReference type="AlphaFoldDB" id="A0A0N5AR76"/>
<evidence type="ECO:0000313" key="2">
    <source>
        <dbReference type="Proteomes" id="UP000046393"/>
    </source>
</evidence>